<evidence type="ECO:0000256" key="5">
    <source>
        <dbReference type="RuleBase" id="RU004379"/>
    </source>
</evidence>
<evidence type="ECO:0000256" key="3">
    <source>
        <dbReference type="ARBA" id="ARBA00022989"/>
    </source>
</evidence>
<comment type="subcellular location">
    <subcellularLocation>
        <location evidence="1">Membrane</location>
        <topology evidence="1">Multi-pass membrane protein</topology>
    </subcellularLocation>
</comment>
<dbReference type="EMBL" id="AE014134">
    <property type="protein sequence ID" value="AAZ66441.2"/>
    <property type="molecule type" value="Genomic_DNA"/>
</dbReference>
<keyword evidence="3 5" id="KW-1133">Transmembrane helix</keyword>
<dbReference type="Proteomes" id="UP000000803">
    <property type="component" value="Chromosome 2L"/>
</dbReference>
<keyword evidence="4 5" id="KW-0472">Membrane</keyword>
<reference evidence="6 8" key="1">
    <citation type="journal article" date="2000" name="Science">
        <title>The genome sequence of Drosophila melanogaster.</title>
        <authorList>
            <person name="Adams M.D."/>
            <person name="Celniker S.E."/>
            <person name="Holt R.A."/>
            <person name="Evans C.A."/>
            <person name="Gocayne J.D."/>
            <person name="Amanatides P.G."/>
            <person name="Scherer S.E."/>
            <person name="Li P.W."/>
            <person name="Hoskins R.A."/>
            <person name="Galle R.F."/>
            <person name="George R.A."/>
            <person name="Lewis S.E."/>
            <person name="Richards S."/>
            <person name="Ashburner M."/>
            <person name="Henderson S.N."/>
            <person name="Sutton G.G."/>
            <person name="Wortman J.R."/>
            <person name="Yandell M.D."/>
            <person name="Zhang Q."/>
            <person name="Chen L.X."/>
            <person name="Brandon R.C."/>
            <person name="Rogers Y.H."/>
            <person name="Blazej R.G."/>
            <person name="Champe M."/>
            <person name="Pfeiffer B.D."/>
            <person name="Wan K.H."/>
            <person name="Doyle C."/>
            <person name="Baxter E.G."/>
            <person name="Helt G."/>
            <person name="Nelson C.R."/>
            <person name="Gabor G.L."/>
            <person name="Abril J.F."/>
            <person name="Agbayani A."/>
            <person name="An H.J."/>
            <person name="Andrews-Pfannkoch C."/>
            <person name="Baldwin D."/>
            <person name="Ballew R.M."/>
            <person name="Basu A."/>
            <person name="Baxendale J."/>
            <person name="Bayraktaroglu L."/>
            <person name="Beasley E.M."/>
            <person name="Beeson K.Y."/>
            <person name="Benos P.V."/>
            <person name="Berman B.P."/>
            <person name="Bhandari D."/>
            <person name="Bolshakov S."/>
            <person name="Borkova D."/>
            <person name="Botchan M.R."/>
            <person name="Bouck J."/>
            <person name="Brokstein P."/>
            <person name="Brottier P."/>
            <person name="Burtis K.C."/>
            <person name="Busam D.A."/>
            <person name="Butler H."/>
            <person name="Cadieu E."/>
            <person name="Center A."/>
            <person name="Chandra I."/>
            <person name="Cherry J.M."/>
            <person name="Cawley S."/>
            <person name="Dahlke C."/>
            <person name="Davenport L.B."/>
            <person name="Davies P."/>
            <person name="de Pablos B."/>
            <person name="Delcher A."/>
            <person name="Deng Z."/>
            <person name="Mays A.D."/>
            <person name="Dew I."/>
            <person name="Dietz S.M."/>
            <person name="Dodson K."/>
            <person name="Doup L.E."/>
            <person name="Downes M."/>
            <person name="Dugan-Rocha S."/>
            <person name="Dunkov B.C."/>
            <person name="Dunn P."/>
            <person name="Durbin K.J."/>
            <person name="Evangelista C.C."/>
            <person name="Ferraz C."/>
            <person name="Ferriera S."/>
            <person name="Fleischmann W."/>
            <person name="Fosler C."/>
            <person name="Gabrielian A.E."/>
            <person name="Garg N.S."/>
            <person name="Gelbart W.M."/>
            <person name="Glasser K."/>
            <person name="Glodek A."/>
            <person name="Gong F."/>
            <person name="Gorrell J.H."/>
            <person name="Gu Z."/>
            <person name="Guan P."/>
            <person name="Harris M."/>
            <person name="Harris N.L."/>
            <person name="Harvey D."/>
            <person name="Heiman T.J."/>
            <person name="Hernandez J.R."/>
            <person name="Houck J."/>
            <person name="Hostin D."/>
            <person name="Houston K.A."/>
            <person name="Howland T.J."/>
            <person name="Wei M.H."/>
            <person name="Ibegwam C."/>
            <person name="Jalali M."/>
            <person name="Kalush F."/>
            <person name="Karpen G.H."/>
            <person name="Ke Z."/>
            <person name="Kennison J.A."/>
            <person name="Ketchum K.A."/>
            <person name="Kimmel B.E."/>
            <person name="Kodira C.D."/>
            <person name="Kraft C."/>
            <person name="Kravitz S."/>
            <person name="Kulp D."/>
            <person name="Lai Z."/>
            <person name="Lasko P."/>
            <person name="Lei Y."/>
            <person name="Levitsky A.A."/>
            <person name="Li J."/>
            <person name="Li Z."/>
            <person name="Liang Y."/>
            <person name="Lin X."/>
            <person name="Liu X."/>
            <person name="Mattei B."/>
            <person name="McIntosh T.C."/>
            <person name="McLeod M.P."/>
            <person name="McPherson D."/>
            <person name="Merkulov G."/>
            <person name="Milshina N.V."/>
            <person name="Mobarry C."/>
            <person name="Morris J."/>
            <person name="Moshrefi A."/>
            <person name="Mount S.M."/>
            <person name="Moy M."/>
            <person name="Murphy B."/>
            <person name="Murphy L."/>
            <person name="Muzny D.M."/>
            <person name="Nelson D.L."/>
            <person name="Nelson D.R."/>
            <person name="Nelson K.A."/>
            <person name="Nixon K."/>
            <person name="Nusskern D.R."/>
            <person name="Pacleb J.M."/>
            <person name="Palazzolo M."/>
            <person name="Pittman G.S."/>
            <person name="Pan S."/>
            <person name="Pollard J."/>
            <person name="Puri V."/>
            <person name="Reese M.G."/>
            <person name="Reinert K."/>
            <person name="Remington K."/>
            <person name="Saunders R.D."/>
            <person name="Scheeler F."/>
            <person name="Shen H."/>
            <person name="Shue B.C."/>
            <person name="Siden-Kiamos I."/>
            <person name="Simpson M."/>
            <person name="Skupski M.P."/>
            <person name="Smith T."/>
            <person name="Spier E."/>
            <person name="Spradling A.C."/>
            <person name="Stapleton M."/>
            <person name="Strong R."/>
            <person name="Sun E."/>
            <person name="Svirskas R."/>
            <person name="Tector C."/>
            <person name="Turner R."/>
            <person name="Venter E."/>
            <person name="Wang A.H."/>
            <person name="Wang X."/>
            <person name="Wang Z.Y."/>
            <person name="Wassarman D.A."/>
            <person name="Weinstock G.M."/>
            <person name="Weissenbach J."/>
            <person name="Williams S.M."/>
            <person name="WoodageT"/>
            <person name="Worley K.C."/>
            <person name="Wu D."/>
            <person name="Yang S."/>
            <person name="Yao Q.A."/>
            <person name="Ye J."/>
            <person name="Yeh R.F."/>
            <person name="Zaveri J.S."/>
            <person name="Zhan M."/>
            <person name="Zhang G."/>
            <person name="Zhao Q."/>
            <person name="Zheng L."/>
            <person name="Zheng X.H."/>
            <person name="Zhong F.N."/>
            <person name="Zhong W."/>
            <person name="Zhou X."/>
            <person name="Zhu S."/>
            <person name="Zhu X."/>
            <person name="Smith H.O."/>
            <person name="Gibbs R.A."/>
            <person name="Myers E.W."/>
            <person name="Rubin G.M."/>
            <person name="Venter J.C."/>
        </authorList>
    </citation>
    <scope>NUCLEOTIDE SEQUENCE [LARGE SCALE GENOMIC DNA]</scope>
    <source>
        <strain evidence="8">Berkeley</strain>
    </source>
</reference>
<dbReference type="CDD" id="cd10428">
    <property type="entry name" value="LFG_like"/>
    <property type="match status" value="1"/>
</dbReference>
<accession>Q4ABI5</accession>
<dbReference type="GO" id="GO:0005794">
    <property type="term" value="C:Golgi apparatus"/>
    <property type="evidence" value="ECO:0000318"/>
    <property type="project" value="GO_Central"/>
</dbReference>
<feature type="transmembrane region" description="Helical" evidence="5">
    <location>
        <begin position="146"/>
        <end position="167"/>
    </location>
</feature>
<feature type="transmembrane region" description="Helical" evidence="5">
    <location>
        <begin position="173"/>
        <end position="196"/>
    </location>
</feature>
<reference evidence="6 8" key="11">
    <citation type="journal article" date="2015" name="Genome Res.">
        <title>The Release 6 reference sequence of the Drosophila melanogaster genome.</title>
        <authorList>
            <person name="Hoskins R.A."/>
            <person name="Carlson J.W."/>
            <person name="Wan K.H."/>
            <person name="Park S."/>
            <person name="Mendez I."/>
            <person name="Galle S.E."/>
            <person name="Booth B.W."/>
            <person name="Pfeiffer B.D."/>
            <person name="George R.A."/>
            <person name="Svirskas R."/>
            <person name="Krzywinski M."/>
            <person name="Schein J."/>
            <person name="Accardo M.C."/>
            <person name="Damia E."/>
            <person name="Messina G."/>
            <person name="Mendez-Lago M."/>
            <person name="de Pablos B."/>
            <person name="Demakova O.V."/>
            <person name="Andreyeva E.N."/>
            <person name="Boldyreva L.V."/>
            <person name="Marra M."/>
            <person name="Carvalho A.B."/>
            <person name="Dimitri P."/>
            <person name="Villasante A."/>
            <person name="Zhimulev I.F."/>
            <person name="Rubin G.M."/>
            <person name="Karpen G.H."/>
            <person name="Celniker S.E."/>
        </authorList>
    </citation>
    <scope>NUCLEOTIDE SEQUENCE [LARGE SCALE GENOMIC DNA]</scope>
    <source>
        <strain evidence="8">Berkeley</strain>
    </source>
</reference>
<evidence type="ECO:0000256" key="4">
    <source>
        <dbReference type="ARBA" id="ARBA00023136"/>
    </source>
</evidence>
<dbReference type="OrthoDB" id="7933078at2759"/>
<reference evidence="6 8" key="10">
    <citation type="journal article" date="2015" name="G3 (Bethesda)">
        <title>Gene Model Annotations for Drosophila melanogaster: The Rule-Benders.</title>
        <authorList>
            <consortium name="FlyBase Consortium"/>
            <person name="Crosby M.A."/>
            <person name="Gramates L.S."/>
            <person name="Dos Santos G."/>
            <person name="Matthews B.B."/>
            <person name="St Pierre S.E."/>
            <person name="Zhou P."/>
            <person name="Schroeder A.J."/>
            <person name="Falls K."/>
            <person name="Emmert D.B."/>
            <person name="Russo S.M."/>
            <person name="Gelbart W.M."/>
            <person name="null"/>
        </authorList>
    </citation>
    <scope>NUCLEOTIDE SEQUENCE [LARGE SCALE GENOMIC DNA]</scope>
    <source>
        <strain evidence="8">Berkeley</strain>
    </source>
</reference>
<dbReference type="GeneID" id="3772423"/>
<dbReference type="Pfam" id="PF01027">
    <property type="entry name" value="Bax1-I"/>
    <property type="match status" value="1"/>
</dbReference>
<dbReference type="AGR" id="FB:FBgn0053673"/>
<feature type="transmembrane region" description="Helical" evidence="5">
    <location>
        <begin position="117"/>
        <end position="139"/>
    </location>
</feature>
<keyword evidence="8" id="KW-1185">Reference proteome</keyword>
<evidence type="ECO:0000256" key="2">
    <source>
        <dbReference type="ARBA" id="ARBA00022692"/>
    </source>
</evidence>
<evidence type="ECO:0000256" key="1">
    <source>
        <dbReference type="ARBA" id="ARBA00004141"/>
    </source>
</evidence>
<evidence type="ECO:0000313" key="7">
    <source>
        <dbReference type="FlyBase" id="FBgn0053673"/>
    </source>
</evidence>
<evidence type="ECO:0000313" key="6">
    <source>
        <dbReference type="EMBL" id="AAZ66441.2"/>
    </source>
</evidence>
<evidence type="ECO:0000313" key="8">
    <source>
        <dbReference type="Proteomes" id="UP000000803"/>
    </source>
</evidence>
<organism evidence="6 8">
    <name type="scientific">Drosophila melanogaster</name>
    <name type="common">Fruit fly</name>
    <dbReference type="NCBI Taxonomy" id="7227"/>
    <lineage>
        <taxon>Eukaryota</taxon>
        <taxon>Metazoa</taxon>
        <taxon>Ecdysozoa</taxon>
        <taxon>Arthropoda</taxon>
        <taxon>Hexapoda</taxon>
        <taxon>Insecta</taxon>
        <taxon>Pterygota</taxon>
        <taxon>Neoptera</taxon>
        <taxon>Endopterygota</taxon>
        <taxon>Diptera</taxon>
        <taxon>Brachycera</taxon>
        <taxon>Muscomorpha</taxon>
        <taxon>Ephydroidea</taxon>
        <taxon>Drosophilidae</taxon>
        <taxon>Drosophila</taxon>
        <taxon>Sophophora</taxon>
    </lineage>
</organism>
<feature type="transmembrane region" description="Helical" evidence="5">
    <location>
        <begin position="208"/>
        <end position="227"/>
    </location>
</feature>
<name>Q4ABI5_DROME</name>
<reference evidence="6 8" key="9">
    <citation type="journal article" date="2015" name="G3 (Bethesda)">
        <title>Gene Model Annotations for Drosophila melanogaster: Impact of High-Throughput Data.</title>
        <authorList>
            <consortium name="FlyBase Consortium"/>
            <person name="Matthews B.B."/>
            <person name="Dos Santos G."/>
            <person name="Crosby M.A."/>
            <person name="Emmert D.B."/>
            <person name="St Pierre S.E."/>
            <person name="Gramates L.S."/>
            <person name="Zhou P."/>
            <person name="Schroeder A.J."/>
            <person name="Falls K."/>
            <person name="Strelets V."/>
            <person name="Russo S.M."/>
            <person name="Gelbart W.M."/>
            <person name="null"/>
        </authorList>
    </citation>
    <scope>NUCLEOTIDE SEQUENCE [LARGE SCALE GENOMIC DNA]</scope>
    <source>
        <strain evidence="8">Berkeley</strain>
    </source>
</reference>
<dbReference type="BioGRID-ORCS" id="3772423">
    <property type="hits" value="0 hits in 1 CRISPR screen"/>
</dbReference>
<reference evidence="6 8" key="5">
    <citation type="journal article" date="2002" name="Genome Biol.">
        <title>Heterochromatic sequences in a Drosophila whole-genome shotgun assembly.</title>
        <authorList>
            <person name="Hoskins R.A."/>
            <person name="Smith C.D."/>
            <person name="Carlson J.W."/>
            <person name="Carvalho A.B."/>
            <person name="Halpern A."/>
            <person name="Kaminker J.S."/>
            <person name="Kennedy C."/>
            <person name="Mungall C.J."/>
            <person name="Sullivan B.A."/>
            <person name="Sutton G.G."/>
            <person name="Yasuhara J.C."/>
            <person name="Wakimoto B.T."/>
            <person name="Myers E.W."/>
            <person name="Celniker S.E."/>
            <person name="Rubin G.M."/>
            <person name="Karpen G.H."/>
        </authorList>
    </citation>
    <scope>NUCLEOTIDE SEQUENCE [LARGE SCALE GENOMIC DNA]</scope>
    <source>
        <strain evidence="8">Berkeley</strain>
    </source>
</reference>
<dbReference type="AlphaFoldDB" id="Q4ABI5"/>
<reference evidence="6 8" key="3">
    <citation type="journal article" date="2002" name="Genome Biol.">
        <title>Annotation of the Drosophila melanogaster euchromatic genome: a systematic review.</title>
        <authorList>
            <person name="Misra S."/>
            <person name="Crosby M.A."/>
            <person name="Mungall C.J."/>
            <person name="Matthews B.B."/>
            <person name="Campbell K.S."/>
            <person name="Hradecky P."/>
            <person name="Huang Y."/>
            <person name="Kaminker J.S."/>
            <person name="Millburn G.H."/>
            <person name="Prochnik S.E."/>
            <person name="Smith C.D."/>
            <person name="Tupy J.L."/>
            <person name="Whitfied E.J."/>
            <person name="Bayraktaroglu L."/>
            <person name="Berman B.P."/>
            <person name="Bettencourt B.R."/>
            <person name="Celniker S.E."/>
            <person name="de Grey A.D."/>
            <person name="Drysdale R.A."/>
            <person name="Harris N.L."/>
            <person name="Richter J."/>
            <person name="Russo S."/>
            <person name="Schroeder A.J."/>
            <person name="Shu S.Q."/>
            <person name="Stapleton M."/>
            <person name="Yamada C."/>
            <person name="Ashburner M."/>
            <person name="Gelbart W.M."/>
            <person name="Rubin G.M."/>
            <person name="Lewis S.E."/>
        </authorList>
    </citation>
    <scope>GENOME REANNOTATION</scope>
    <source>
        <strain evidence="8">Berkeley</strain>
    </source>
</reference>
<proteinExistence type="inferred from homology"/>
<dbReference type="STRING" id="7227.FBpp0300171"/>
<dbReference type="PhylomeDB" id="Q4ABI5"/>
<dbReference type="SMR" id="Q4ABI5"/>
<dbReference type="PANTHER" id="PTHR23291:SF47">
    <property type="entry name" value="TRANSMEMBRANE BAX INHIBITOR MOTIF CONTAINING 7"/>
    <property type="match status" value="1"/>
</dbReference>
<feature type="transmembrane region" description="Helical" evidence="5">
    <location>
        <begin position="63"/>
        <end position="85"/>
    </location>
</feature>
<dbReference type="GO" id="GO:0005262">
    <property type="term" value="F:calcium channel activity"/>
    <property type="evidence" value="ECO:0000318"/>
    <property type="project" value="GO_Central"/>
</dbReference>
<dbReference type="GO" id="GO:0016020">
    <property type="term" value="C:membrane"/>
    <property type="evidence" value="ECO:0000318"/>
    <property type="project" value="GO_Central"/>
</dbReference>
<dbReference type="KEGG" id="dme:Dmel_CG33673"/>
<dbReference type="UCSC" id="CG33673-RA">
    <property type="organism name" value="d. melanogaster"/>
</dbReference>
<reference evidence="6 8" key="2">
    <citation type="journal article" date="2002" name="Genome Biol.">
        <title>Finishing a whole-genome shotgun: release 3 of the Drosophila melanogaster euchromatic genome sequence.</title>
        <authorList>
            <person name="Celniker S.E."/>
            <person name="Wheeler D.A."/>
            <person name="Kronmiller B."/>
            <person name="Carlson J.W."/>
            <person name="Halpern A."/>
            <person name="Patel S."/>
            <person name="Adams M."/>
            <person name="Champe M."/>
            <person name="Dugan S.P."/>
            <person name="Frise E."/>
            <person name="Hodgson A."/>
            <person name="George R.A."/>
            <person name="Hoskins R.A."/>
            <person name="Laverty T."/>
            <person name="Muzny D.M."/>
            <person name="Nelson C.R."/>
            <person name="Pacleb J.M."/>
            <person name="Park S."/>
            <person name="Pfeiffer B.D."/>
            <person name="Richards S."/>
            <person name="Sodergren E.J."/>
            <person name="Svirskas R."/>
            <person name="Tabor P.E."/>
            <person name="Wan K."/>
            <person name="Stapleton M."/>
            <person name="Sutton G.G."/>
            <person name="Venter C."/>
            <person name="Weinstock G."/>
            <person name="Scherer S.E."/>
            <person name="Myers E.W."/>
            <person name="Gibbs R.A."/>
            <person name="Rubin G.M."/>
        </authorList>
    </citation>
    <scope>NUCLEOTIDE SEQUENCE [LARGE SCALE GENOMIC DNA]</scope>
    <source>
        <strain evidence="8">Berkeley</strain>
    </source>
</reference>
<dbReference type="PaxDb" id="7227-FBpp0300171"/>
<reference evidence="6 8" key="4">
    <citation type="journal article" date="2002" name="Genome Biol.">
        <title>The transposable elements of the Drosophila melanogaster euchromatin: a genomics perspective.</title>
        <authorList>
            <person name="Kaminker J.S."/>
            <person name="Bergman C.M."/>
            <person name="Kronmiller B."/>
            <person name="Carlson J."/>
            <person name="Svirskas R."/>
            <person name="Patel S."/>
            <person name="Frise E."/>
            <person name="Wheeler D.A."/>
            <person name="Lewis S.E."/>
            <person name="Rubin G.M."/>
            <person name="Ashburner M."/>
            <person name="Celniker S.E."/>
        </authorList>
    </citation>
    <scope>NUCLEOTIDE SEQUENCE [LARGE SCALE GENOMIC DNA]</scope>
    <source>
        <strain evidence="8">Berkeley</strain>
    </source>
</reference>
<dbReference type="VEuPathDB" id="VectorBase:FBgn0053673"/>
<dbReference type="eggNOG" id="KOG2322">
    <property type="taxonomic scope" value="Eukaryota"/>
</dbReference>
<feature type="transmembrane region" description="Helical" evidence="5">
    <location>
        <begin position="29"/>
        <end position="51"/>
    </location>
</feature>
<dbReference type="InParanoid" id="Q4ABI5"/>
<dbReference type="InterPro" id="IPR006214">
    <property type="entry name" value="Bax_inhibitor_1-related"/>
</dbReference>
<dbReference type="PANTHER" id="PTHR23291">
    <property type="entry name" value="BAX INHIBITOR-RELATED"/>
    <property type="match status" value="1"/>
</dbReference>
<sequence>MPCFSGRRREREPMYFEDRYSRRIFISRVLMIVAINLLVTTLIMTFCVFHMGARKFLLKHWYIGLVGMGIILIFSFMICCCSFLFRSSPCKYILLVIYVLAHSTVVCSAAVRYQPKLVFIAVASCAAIVVMLCLFARFAPCDFTGCWIFVFVLSLVVLIMGIVAIFFPTIRIVYASLGVLLFCVYIVIDVQMIIGGGTHKNEFDESDYVLAAMSLYSDIVFLFLYLLDLIGLIDD</sequence>
<reference evidence="6 8" key="8">
    <citation type="journal article" date="2007" name="Science">
        <title>Sequence finishing and mapping of Drosophila melanogaster heterochromatin.</title>
        <authorList>
            <person name="Hoskins R.A."/>
            <person name="Carlson J.W."/>
            <person name="Kennedy C."/>
            <person name="Acevedo D."/>
            <person name="Evans-Holm M."/>
            <person name="Frise E."/>
            <person name="Wan K.H."/>
            <person name="Park S."/>
            <person name="Mendez-Lago M."/>
            <person name="Rossi F."/>
            <person name="Villasante A."/>
            <person name="Dimitri P."/>
            <person name="Karpen G.H."/>
            <person name="Celniker S.E."/>
        </authorList>
    </citation>
    <scope>NUCLEOTIDE SEQUENCE [LARGE SCALE GENOMIC DNA]</scope>
    <source>
        <strain evidence="8">Berkeley</strain>
    </source>
</reference>
<dbReference type="RefSeq" id="NP_001027218.2">
    <property type="nucleotide sequence ID" value="NM_001032047.3"/>
</dbReference>
<comment type="similarity">
    <text evidence="5">Belongs to the BI1 family.</text>
</comment>
<keyword evidence="2 5" id="KW-0812">Transmembrane</keyword>
<dbReference type="Bgee" id="FBgn0053673">
    <property type="expression patterns" value="Expressed in fat body cell in testis and 16 other cell types or tissues"/>
</dbReference>
<protein>
    <submittedName>
        <fullName evidence="6">Uncharacterized protein</fullName>
    </submittedName>
</protein>
<reference evidence="6 8" key="7">
    <citation type="journal article" date="2007" name="Science">
        <title>The Release 5.1 annotation of Drosophila melanogaster heterochromatin.</title>
        <authorList>
            <person name="Smith C.D."/>
            <person name="Shu S."/>
            <person name="Mungall C.J."/>
            <person name="Karpen G.H."/>
        </authorList>
    </citation>
    <scope>NUCLEOTIDE SEQUENCE [LARGE SCALE GENOMIC DNA]</scope>
    <source>
        <strain evidence="8">Berkeley</strain>
    </source>
</reference>
<dbReference type="OMA" id="CDFTGCW"/>
<dbReference type="HOGENOM" id="CLU_058671_3_1_1"/>
<reference evidence="6 8" key="6">
    <citation type="journal article" date="2005" name="PLoS Comput. Biol.">
        <title>Combined evidence annotation of transposable elements in genome sequences.</title>
        <authorList>
            <person name="Quesneville H."/>
            <person name="Bergman C.M."/>
            <person name="Andrieu O."/>
            <person name="Autard D."/>
            <person name="Nouaud D."/>
            <person name="Ashburner M."/>
            <person name="Anxolabehere D."/>
        </authorList>
    </citation>
    <scope>NUCLEOTIDE SEQUENCE [LARGE SCALE GENOMIC DNA]</scope>
    <source>
        <strain evidence="8">Berkeley</strain>
    </source>
</reference>
<dbReference type="FlyBase" id="FBgn0053673">
    <property type="gene designation" value="CG33673"/>
</dbReference>
<gene>
    <name evidence="6" type="primary">Dmel\CG33673</name>
    <name evidence="6 7" type="ORF">CG33673</name>
    <name evidence="6" type="ORF">Dmel_CG33673</name>
</gene>
<dbReference type="FunCoup" id="Q4ABI5">
    <property type="interactions" value="1"/>
</dbReference>